<dbReference type="GO" id="GO:0005524">
    <property type="term" value="F:ATP binding"/>
    <property type="evidence" value="ECO:0007669"/>
    <property type="project" value="UniProtKB-KW"/>
</dbReference>
<evidence type="ECO:0000256" key="1">
    <source>
        <dbReference type="ARBA" id="ARBA00022598"/>
    </source>
</evidence>
<dbReference type="EC" id="6.3.5.3" evidence="5"/>
<keyword evidence="5" id="KW-0315">Glutamine amidotransferase</keyword>
<sequence length="574" mass="62826">MHQRLYIEKRPEYADDHALTERLKTRLDLAGLQRVRRLAVYDLYDCPAELLDLAVSRVFTDPVTDRTRDALPEADYTLVIEPLPGQYDQRADSAGQCLRLLDDAFAPTVVTSAIAWLFEGNLDDAAKEKLRAHLINPIDSREKNLADTSLPPHHAASPVPRYDGFRALDGDGLAAWHAAHGLAMTPADLAHIQHYYQAEGRDPSETEIRVLDTYWSDHCRHTTFATQLHDIRFPDSAFGQALAADYADYRAQREAVYGEAAAARPDTLMELATIDAKHRRATGGLQDVEVSAEINACSVYVDVDEDGKTRPWLLQFKNETHNHPTEIEPYGGAATCIGGAIRDPLSGRAYVYQAMRISGSADPREPYAATLPGKLPQAVIAEGAAAGASSYGNQIGLATGQIVEYYHEGFKAKHMEVGAVVAAVPAENVRRDTPQAGDATLTHNRIGRHIARVATTVVANNHSPWLADCQIGEAHDVNFSHGEGRFAASDAVLKTLIKNGQIAFQYASPSDLMPSMKPQHNPNGSLHAIEGITSICGRILGKMGHSERHQPFGQQNYPDFRAQPIIAAGIKAFK</sequence>
<dbReference type="GO" id="GO:0005737">
    <property type="term" value="C:cytoplasm"/>
    <property type="evidence" value="ECO:0007669"/>
    <property type="project" value="TreeGrafter"/>
</dbReference>
<accession>A0A1C3HP91</accession>
<dbReference type="FunFam" id="3.30.1330.10:FF:000013">
    <property type="entry name" value="Phosphoribosylformylglycinamidine synthase"/>
    <property type="match status" value="1"/>
</dbReference>
<keyword evidence="3" id="KW-0067">ATP-binding</keyword>
<evidence type="ECO:0000313" key="6">
    <source>
        <dbReference type="Proteomes" id="UP000190837"/>
    </source>
</evidence>
<evidence type="ECO:0000256" key="3">
    <source>
        <dbReference type="ARBA" id="ARBA00022840"/>
    </source>
</evidence>
<feature type="domain" description="Phosphoribosylformylglycinamidine synthase linker" evidence="4">
    <location>
        <begin position="178"/>
        <end position="221"/>
    </location>
</feature>
<keyword evidence="1 5" id="KW-0436">Ligase</keyword>
<dbReference type="GO" id="GO:0006164">
    <property type="term" value="P:purine nucleotide biosynthetic process"/>
    <property type="evidence" value="ECO:0007669"/>
    <property type="project" value="TreeGrafter"/>
</dbReference>
<keyword evidence="2" id="KW-0547">Nucleotide-binding</keyword>
<name>A0A1C3HP91_9GAMM</name>
<keyword evidence="5" id="KW-0808">Transferase</keyword>
<dbReference type="SUPFAM" id="SSF55326">
    <property type="entry name" value="PurM N-terminal domain-like"/>
    <property type="match status" value="1"/>
</dbReference>
<dbReference type="RefSeq" id="WP_079540969.1">
    <property type="nucleotide sequence ID" value="NZ_CP171111.1"/>
</dbReference>
<dbReference type="PANTHER" id="PTHR10099:SF1">
    <property type="entry name" value="PHOSPHORIBOSYLFORMYLGLYCINAMIDINE SYNTHASE"/>
    <property type="match status" value="1"/>
</dbReference>
<dbReference type="Pfam" id="PF18072">
    <property type="entry name" value="FGAR-AT_linker"/>
    <property type="match status" value="1"/>
</dbReference>
<dbReference type="EMBL" id="FKLO01000051">
    <property type="protein sequence ID" value="SAY98523.1"/>
    <property type="molecule type" value="Genomic_DNA"/>
</dbReference>
<dbReference type="SUPFAM" id="SSF52317">
    <property type="entry name" value="Class I glutamine amidotransferase-like"/>
    <property type="match status" value="1"/>
</dbReference>
<dbReference type="Pfam" id="PF13507">
    <property type="entry name" value="GATase_5"/>
    <property type="match status" value="1"/>
</dbReference>
<organism evidence="5 6">
    <name type="scientific">Cardiobacterium hominis</name>
    <dbReference type="NCBI Taxonomy" id="2718"/>
    <lineage>
        <taxon>Bacteria</taxon>
        <taxon>Pseudomonadati</taxon>
        <taxon>Pseudomonadota</taxon>
        <taxon>Gammaproteobacteria</taxon>
        <taxon>Cardiobacteriales</taxon>
        <taxon>Cardiobacteriaceae</taxon>
        <taxon>Cardiobacterium</taxon>
    </lineage>
</organism>
<dbReference type="Gene3D" id="3.40.50.880">
    <property type="match status" value="1"/>
</dbReference>
<dbReference type="Proteomes" id="UP000190837">
    <property type="component" value="Unassembled WGS sequence"/>
</dbReference>
<gene>
    <name evidence="5" type="ORF">CHUV0807_1548</name>
</gene>
<evidence type="ECO:0000256" key="2">
    <source>
        <dbReference type="ARBA" id="ARBA00022741"/>
    </source>
</evidence>
<evidence type="ECO:0000259" key="4">
    <source>
        <dbReference type="Pfam" id="PF18072"/>
    </source>
</evidence>
<dbReference type="InterPro" id="IPR041609">
    <property type="entry name" value="PurL_linker"/>
</dbReference>
<proteinExistence type="predicted"/>
<reference evidence="6" key="1">
    <citation type="submission" date="2016-04" db="EMBL/GenBank/DDBJ databases">
        <authorList>
            <person name="Tagini F."/>
        </authorList>
    </citation>
    <scope>NUCLEOTIDE SEQUENCE [LARGE SCALE GENOMIC DNA]</scope>
    <source>
        <strain evidence="6">CHUV0807</strain>
    </source>
</reference>
<dbReference type="InterPro" id="IPR029062">
    <property type="entry name" value="Class_I_gatase-like"/>
</dbReference>
<dbReference type="GO" id="GO:0004642">
    <property type="term" value="F:phosphoribosylformylglycinamidine synthase activity"/>
    <property type="evidence" value="ECO:0007669"/>
    <property type="project" value="UniProtKB-EC"/>
</dbReference>
<evidence type="ECO:0000313" key="5">
    <source>
        <dbReference type="EMBL" id="SAY98523.1"/>
    </source>
</evidence>
<dbReference type="InterPro" id="IPR036921">
    <property type="entry name" value="PurM-like_N_sf"/>
</dbReference>
<protein>
    <submittedName>
        <fullName evidence="5">Phosphoribosylformylglycinamidine synthase, synthetase subunit / Phosphoribosylformylglycinamidine synthase, glutamine amidotransferase subunit</fullName>
        <ecNumber evidence="5">6.3.5.3</ecNumber>
    </submittedName>
</protein>
<dbReference type="PANTHER" id="PTHR10099">
    <property type="entry name" value="PHOSPHORIBOSYLFORMYLGLYCINAMIDINE SYNTHASE"/>
    <property type="match status" value="1"/>
</dbReference>
<dbReference type="SMART" id="SM01211">
    <property type="entry name" value="GATase_5"/>
    <property type="match status" value="1"/>
</dbReference>
<dbReference type="GO" id="GO:0016740">
    <property type="term" value="F:transferase activity"/>
    <property type="evidence" value="ECO:0007669"/>
    <property type="project" value="UniProtKB-KW"/>
</dbReference>
<dbReference type="AlphaFoldDB" id="A0A1C3HP91"/>